<dbReference type="SMART" id="SM00960">
    <property type="entry name" value="Robl_LC7"/>
    <property type="match status" value="1"/>
</dbReference>
<dbReference type="KEGG" id="dvi:6625854"/>
<feature type="domain" description="Roadblock/LAMTOR2" evidence="2">
    <location>
        <begin position="16"/>
        <end position="104"/>
    </location>
</feature>
<dbReference type="HOGENOM" id="CLU_113002_3_0_1"/>
<evidence type="ECO:0000259" key="2">
    <source>
        <dbReference type="SMART" id="SM00960"/>
    </source>
</evidence>
<dbReference type="AlphaFoldDB" id="B4LPW3"/>
<protein>
    <recommendedName>
        <fullName evidence="2">Roadblock/LAMTOR2 domain-containing protein</fullName>
    </recommendedName>
</protein>
<name>B4LPW3_DROVI</name>
<proteinExistence type="inferred from homology"/>
<gene>
    <name evidence="3" type="primary">Dvir\GJ21956</name>
    <name evidence="3" type="ORF">Dvir_GJ21956</name>
</gene>
<reference evidence="3 4" key="1">
    <citation type="journal article" date="2007" name="Nature">
        <title>Evolution of genes and genomes on the Drosophila phylogeny.</title>
        <authorList>
            <consortium name="Drosophila 12 Genomes Consortium"/>
            <person name="Clark A.G."/>
            <person name="Eisen M.B."/>
            <person name="Smith D.R."/>
            <person name="Bergman C.M."/>
            <person name="Oliver B."/>
            <person name="Markow T.A."/>
            <person name="Kaufman T.C."/>
            <person name="Kellis M."/>
            <person name="Gelbart W."/>
            <person name="Iyer V.N."/>
            <person name="Pollard D.A."/>
            <person name="Sackton T.B."/>
            <person name="Larracuente A.M."/>
            <person name="Singh N.D."/>
            <person name="Abad J.P."/>
            <person name="Abt D.N."/>
            <person name="Adryan B."/>
            <person name="Aguade M."/>
            <person name="Akashi H."/>
            <person name="Anderson W.W."/>
            <person name="Aquadro C.F."/>
            <person name="Ardell D.H."/>
            <person name="Arguello R."/>
            <person name="Artieri C.G."/>
            <person name="Barbash D.A."/>
            <person name="Barker D."/>
            <person name="Barsanti P."/>
            <person name="Batterham P."/>
            <person name="Batzoglou S."/>
            <person name="Begun D."/>
            <person name="Bhutkar A."/>
            <person name="Blanco E."/>
            <person name="Bosak S.A."/>
            <person name="Bradley R.K."/>
            <person name="Brand A.D."/>
            <person name="Brent M.R."/>
            <person name="Brooks A.N."/>
            <person name="Brown R.H."/>
            <person name="Butlin R.K."/>
            <person name="Caggese C."/>
            <person name="Calvi B.R."/>
            <person name="Bernardo de Carvalho A."/>
            <person name="Caspi A."/>
            <person name="Castrezana S."/>
            <person name="Celniker S.E."/>
            <person name="Chang J.L."/>
            <person name="Chapple C."/>
            <person name="Chatterji S."/>
            <person name="Chinwalla A."/>
            <person name="Civetta A."/>
            <person name="Clifton S.W."/>
            <person name="Comeron J.M."/>
            <person name="Costello J.C."/>
            <person name="Coyne J.A."/>
            <person name="Daub J."/>
            <person name="David R.G."/>
            <person name="Delcher A.L."/>
            <person name="Delehaunty K."/>
            <person name="Do C.B."/>
            <person name="Ebling H."/>
            <person name="Edwards K."/>
            <person name="Eickbush T."/>
            <person name="Evans J.D."/>
            <person name="Filipski A."/>
            <person name="Findeiss S."/>
            <person name="Freyhult E."/>
            <person name="Fulton L."/>
            <person name="Fulton R."/>
            <person name="Garcia A.C."/>
            <person name="Gardiner A."/>
            <person name="Garfield D.A."/>
            <person name="Garvin B.E."/>
            <person name="Gibson G."/>
            <person name="Gilbert D."/>
            <person name="Gnerre S."/>
            <person name="Godfrey J."/>
            <person name="Good R."/>
            <person name="Gotea V."/>
            <person name="Gravely B."/>
            <person name="Greenberg A.J."/>
            <person name="Griffiths-Jones S."/>
            <person name="Gross S."/>
            <person name="Guigo R."/>
            <person name="Gustafson E.A."/>
            <person name="Haerty W."/>
            <person name="Hahn M.W."/>
            <person name="Halligan D.L."/>
            <person name="Halpern A.L."/>
            <person name="Halter G.M."/>
            <person name="Han M.V."/>
            <person name="Heger A."/>
            <person name="Hillier L."/>
            <person name="Hinrichs A.S."/>
            <person name="Holmes I."/>
            <person name="Hoskins R.A."/>
            <person name="Hubisz M.J."/>
            <person name="Hultmark D."/>
            <person name="Huntley M.A."/>
            <person name="Jaffe D.B."/>
            <person name="Jagadeeshan S."/>
            <person name="Jeck W.R."/>
            <person name="Johnson J."/>
            <person name="Jones C.D."/>
            <person name="Jordan W.C."/>
            <person name="Karpen G.H."/>
            <person name="Kataoka E."/>
            <person name="Keightley P.D."/>
            <person name="Kheradpour P."/>
            <person name="Kirkness E.F."/>
            <person name="Koerich L.B."/>
            <person name="Kristiansen K."/>
            <person name="Kudrna D."/>
            <person name="Kulathinal R.J."/>
            <person name="Kumar S."/>
            <person name="Kwok R."/>
            <person name="Lander E."/>
            <person name="Langley C.H."/>
            <person name="Lapoint R."/>
            <person name="Lazzaro B.P."/>
            <person name="Lee S.J."/>
            <person name="Levesque L."/>
            <person name="Li R."/>
            <person name="Lin C.F."/>
            <person name="Lin M.F."/>
            <person name="Lindblad-Toh K."/>
            <person name="Llopart A."/>
            <person name="Long M."/>
            <person name="Low L."/>
            <person name="Lozovsky E."/>
            <person name="Lu J."/>
            <person name="Luo M."/>
            <person name="Machado C.A."/>
            <person name="Makalowski W."/>
            <person name="Marzo M."/>
            <person name="Matsuda M."/>
            <person name="Matzkin L."/>
            <person name="McAllister B."/>
            <person name="McBride C.S."/>
            <person name="McKernan B."/>
            <person name="McKernan K."/>
            <person name="Mendez-Lago M."/>
            <person name="Minx P."/>
            <person name="Mollenhauer M.U."/>
            <person name="Montooth K."/>
            <person name="Mount S.M."/>
            <person name="Mu X."/>
            <person name="Myers E."/>
            <person name="Negre B."/>
            <person name="Newfeld S."/>
            <person name="Nielsen R."/>
            <person name="Noor M.A."/>
            <person name="O'Grady P."/>
            <person name="Pachter L."/>
            <person name="Papaceit M."/>
            <person name="Parisi M.J."/>
            <person name="Parisi M."/>
            <person name="Parts L."/>
            <person name="Pedersen J.S."/>
            <person name="Pesole G."/>
            <person name="Phillippy A.M."/>
            <person name="Ponting C.P."/>
            <person name="Pop M."/>
            <person name="Porcelli D."/>
            <person name="Powell J.R."/>
            <person name="Prohaska S."/>
            <person name="Pruitt K."/>
            <person name="Puig M."/>
            <person name="Quesneville H."/>
            <person name="Ram K.R."/>
            <person name="Rand D."/>
            <person name="Rasmussen M.D."/>
            <person name="Reed L.K."/>
            <person name="Reenan R."/>
            <person name="Reily A."/>
            <person name="Remington K.A."/>
            <person name="Rieger T.T."/>
            <person name="Ritchie M.G."/>
            <person name="Robin C."/>
            <person name="Rogers Y.H."/>
            <person name="Rohde C."/>
            <person name="Rozas J."/>
            <person name="Rubenfield M.J."/>
            <person name="Ruiz A."/>
            <person name="Russo S."/>
            <person name="Salzberg S.L."/>
            <person name="Sanchez-Gracia A."/>
            <person name="Saranga D.J."/>
            <person name="Sato H."/>
            <person name="Schaeffer S.W."/>
            <person name="Schatz M.C."/>
            <person name="Schlenke T."/>
            <person name="Schwartz R."/>
            <person name="Segarra C."/>
            <person name="Singh R.S."/>
            <person name="Sirot L."/>
            <person name="Sirota M."/>
            <person name="Sisneros N.B."/>
            <person name="Smith C.D."/>
            <person name="Smith T.F."/>
            <person name="Spieth J."/>
            <person name="Stage D.E."/>
            <person name="Stark A."/>
            <person name="Stephan W."/>
            <person name="Strausberg R.L."/>
            <person name="Strempel S."/>
            <person name="Sturgill D."/>
            <person name="Sutton G."/>
            <person name="Sutton G.G."/>
            <person name="Tao W."/>
            <person name="Teichmann S."/>
            <person name="Tobari Y.N."/>
            <person name="Tomimura Y."/>
            <person name="Tsolas J.M."/>
            <person name="Valente V.L."/>
            <person name="Venter E."/>
            <person name="Venter J.C."/>
            <person name="Vicario S."/>
            <person name="Vieira F.G."/>
            <person name="Vilella A.J."/>
            <person name="Villasante A."/>
            <person name="Walenz B."/>
            <person name="Wang J."/>
            <person name="Wasserman M."/>
            <person name="Watts T."/>
            <person name="Wilson D."/>
            <person name="Wilson R.K."/>
            <person name="Wing R.A."/>
            <person name="Wolfner M.F."/>
            <person name="Wong A."/>
            <person name="Wong G.K."/>
            <person name="Wu C.I."/>
            <person name="Wu G."/>
            <person name="Yamamoto D."/>
            <person name="Yang H.P."/>
            <person name="Yang S.P."/>
            <person name="Yorke J.A."/>
            <person name="Yoshida K."/>
            <person name="Zdobnov E."/>
            <person name="Zhang P."/>
            <person name="Zhang Y."/>
            <person name="Zimin A.V."/>
            <person name="Baldwin J."/>
            <person name="Abdouelleil A."/>
            <person name="Abdulkadir J."/>
            <person name="Abebe A."/>
            <person name="Abera B."/>
            <person name="Abreu J."/>
            <person name="Acer S.C."/>
            <person name="Aftuck L."/>
            <person name="Alexander A."/>
            <person name="An P."/>
            <person name="Anderson E."/>
            <person name="Anderson S."/>
            <person name="Arachi H."/>
            <person name="Azer M."/>
            <person name="Bachantsang P."/>
            <person name="Barry A."/>
            <person name="Bayul T."/>
            <person name="Berlin A."/>
            <person name="Bessette D."/>
            <person name="Bloom T."/>
            <person name="Blye J."/>
            <person name="Boguslavskiy L."/>
            <person name="Bonnet C."/>
            <person name="Boukhgalter B."/>
            <person name="Bourzgui I."/>
            <person name="Brown A."/>
            <person name="Cahill P."/>
            <person name="Channer S."/>
            <person name="Cheshatsang Y."/>
            <person name="Chuda L."/>
            <person name="Citroen M."/>
            <person name="Collymore A."/>
            <person name="Cooke P."/>
            <person name="Costello M."/>
            <person name="D'Aco K."/>
            <person name="Daza R."/>
            <person name="De Haan G."/>
            <person name="DeGray S."/>
            <person name="DeMaso C."/>
            <person name="Dhargay N."/>
            <person name="Dooley K."/>
            <person name="Dooley E."/>
            <person name="Doricent M."/>
            <person name="Dorje P."/>
            <person name="Dorjee K."/>
            <person name="Dupes A."/>
            <person name="Elong R."/>
            <person name="Falk J."/>
            <person name="Farina A."/>
            <person name="Faro S."/>
            <person name="Ferguson D."/>
            <person name="Fisher S."/>
            <person name="Foley C.D."/>
            <person name="Franke A."/>
            <person name="Friedrich D."/>
            <person name="Gadbois L."/>
            <person name="Gearin G."/>
            <person name="Gearin C.R."/>
            <person name="Giannoukos G."/>
            <person name="Goode T."/>
            <person name="Graham J."/>
            <person name="Grandbois E."/>
            <person name="Grewal S."/>
            <person name="Gyaltsen K."/>
            <person name="Hafez N."/>
            <person name="Hagos B."/>
            <person name="Hall J."/>
            <person name="Henson C."/>
            <person name="Hollinger A."/>
            <person name="Honan T."/>
            <person name="Huard M.D."/>
            <person name="Hughes L."/>
            <person name="Hurhula B."/>
            <person name="Husby M.E."/>
            <person name="Kamat A."/>
            <person name="Kanga B."/>
            <person name="Kashin S."/>
            <person name="Khazanovich D."/>
            <person name="Kisner P."/>
            <person name="Lance K."/>
            <person name="Lara M."/>
            <person name="Lee W."/>
            <person name="Lennon N."/>
            <person name="Letendre F."/>
            <person name="LeVine R."/>
            <person name="Lipovsky A."/>
            <person name="Liu X."/>
            <person name="Liu J."/>
            <person name="Liu S."/>
            <person name="Lokyitsang T."/>
            <person name="Lokyitsang Y."/>
            <person name="Lubonja R."/>
            <person name="Lui A."/>
            <person name="MacDonald P."/>
            <person name="Magnisalis V."/>
            <person name="Maru K."/>
            <person name="Matthews C."/>
            <person name="McCusker W."/>
            <person name="McDonough S."/>
            <person name="Mehta T."/>
            <person name="Meldrim J."/>
            <person name="Meneus L."/>
            <person name="Mihai O."/>
            <person name="Mihalev A."/>
            <person name="Mihova T."/>
            <person name="Mittelman R."/>
            <person name="Mlenga V."/>
            <person name="Montmayeur A."/>
            <person name="Mulrain L."/>
            <person name="Navidi A."/>
            <person name="Naylor J."/>
            <person name="Negash T."/>
            <person name="Nguyen T."/>
            <person name="Nguyen N."/>
            <person name="Nicol R."/>
            <person name="Norbu C."/>
            <person name="Norbu N."/>
            <person name="Novod N."/>
            <person name="O'Neill B."/>
            <person name="Osman S."/>
            <person name="Markiewicz E."/>
            <person name="Oyono O.L."/>
            <person name="Patti C."/>
            <person name="Phunkhang P."/>
            <person name="Pierre F."/>
            <person name="Priest M."/>
            <person name="Raghuraman S."/>
            <person name="Rege F."/>
            <person name="Reyes R."/>
            <person name="Rise C."/>
            <person name="Rogov P."/>
            <person name="Ross K."/>
            <person name="Ryan E."/>
            <person name="Settipalli S."/>
            <person name="Shea T."/>
            <person name="Sherpa N."/>
            <person name="Shi L."/>
            <person name="Shih D."/>
            <person name="Sparrow T."/>
            <person name="Spaulding J."/>
            <person name="Stalker J."/>
            <person name="Stange-Thomann N."/>
            <person name="Stavropoulos S."/>
            <person name="Stone C."/>
            <person name="Strader C."/>
            <person name="Tesfaye S."/>
            <person name="Thomson T."/>
            <person name="Thoulutsang Y."/>
            <person name="Thoulutsang D."/>
            <person name="Topham K."/>
            <person name="Topping I."/>
            <person name="Tsamla T."/>
            <person name="Vassiliev H."/>
            <person name="Vo A."/>
            <person name="Wangchuk T."/>
            <person name="Wangdi T."/>
            <person name="Weiand M."/>
            <person name="Wilkinson J."/>
            <person name="Wilson A."/>
            <person name="Yadav S."/>
            <person name="Young G."/>
            <person name="Yu Q."/>
            <person name="Zembek L."/>
            <person name="Zhong D."/>
            <person name="Zimmer A."/>
            <person name="Zwirko Z."/>
            <person name="Jaffe D.B."/>
            <person name="Alvarez P."/>
            <person name="Brockman W."/>
            <person name="Butler J."/>
            <person name="Chin C."/>
            <person name="Gnerre S."/>
            <person name="Grabherr M."/>
            <person name="Kleber M."/>
            <person name="Mauceli E."/>
            <person name="MacCallum I."/>
        </authorList>
    </citation>
    <scope>NUCLEOTIDE SEQUENCE [LARGE SCALE GENOMIC DNA]</scope>
    <source>
        <strain evidence="4">Tucson 15010-1051.87</strain>
    </source>
</reference>
<accession>B4LPW3</accession>
<dbReference type="PANTHER" id="PTHR10779">
    <property type="entry name" value="DYNEIN LIGHT CHAIN ROADBLOCK"/>
    <property type="match status" value="1"/>
</dbReference>
<organism evidence="3 4">
    <name type="scientific">Drosophila virilis</name>
    <name type="common">Fruit fly</name>
    <dbReference type="NCBI Taxonomy" id="7244"/>
    <lineage>
        <taxon>Eukaryota</taxon>
        <taxon>Metazoa</taxon>
        <taxon>Ecdysozoa</taxon>
        <taxon>Arthropoda</taxon>
        <taxon>Hexapoda</taxon>
        <taxon>Insecta</taxon>
        <taxon>Pterygota</taxon>
        <taxon>Neoptera</taxon>
        <taxon>Endopterygota</taxon>
        <taxon>Diptera</taxon>
        <taxon>Brachycera</taxon>
        <taxon>Muscomorpha</taxon>
        <taxon>Ephydroidea</taxon>
        <taxon>Drosophilidae</taxon>
        <taxon>Drosophila</taxon>
    </lineage>
</organism>
<sequence>MFKSPPEKPPRTRRYVDEAFRQIQEKKNIRDIIIINEFGIPVKSTMEFDTSVKFVGHFQELRGRLERGMEKMDPNDEFLMLRVRTKTHEVMLVPDVKITVIVVQNAAK</sequence>
<dbReference type="OrthoDB" id="9985637at2759"/>
<dbReference type="InParanoid" id="B4LPW3"/>
<evidence type="ECO:0000313" key="4">
    <source>
        <dbReference type="Proteomes" id="UP000008792"/>
    </source>
</evidence>
<dbReference type="EMBL" id="CH940648">
    <property type="protein sequence ID" value="EDW61303.2"/>
    <property type="molecule type" value="Genomic_DNA"/>
</dbReference>
<dbReference type="Pfam" id="PF03259">
    <property type="entry name" value="Robl_LC7"/>
    <property type="match status" value="1"/>
</dbReference>
<comment type="similarity">
    <text evidence="1">Belongs to the GAMAD family.</text>
</comment>
<keyword evidence="4" id="KW-1185">Reference proteome</keyword>
<dbReference type="Gene3D" id="3.30.450.30">
    <property type="entry name" value="Dynein light chain 2a, cytoplasmic"/>
    <property type="match status" value="1"/>
</dbReference>
<dbReference type="eggNOG" id="KOG4115">
    <property type="taxonomic scope" value="Eukaryota"/>
</dbReference>
<dbReference type="InterPro" id="IPR004942">
    <property type="entry name" value="Roadblock/LAMTOR2_dom"/>
</dbReference>
<evidence type="ECO:0000256" key="1">
    <source>
        <dbReference type="ARBA" id="ARBA00007191"/>
    </source>
</evidence>
<evidence type="ECO:0000313" key="3">
    <source>
        <dbReference type="EMBL" id="EDW61303.2"/>
    </source>
</evidence>
<dbReference type="SUPFAM" id="SSF103196">
    <property type="entry name" value="Roadblock/LC7 domain"/>
    <property type="match status" value="1"/>
</dbReference>
<dbReference type="Proteomes" id="UP000008792">
    <property type="component" value="Unassembled WGS sequence"/>
</dbReference>
<dbReference type="STRING" id="7244.B4LPW3"/>
<dbReference type="FunCoup" id="B4LPW3">
    <property type="interactions" value="3"/>
</dbReference>